<protein>
    <submittedName>
        <fullName evidence="2">Uncharacterized protein</fullName>
    </submittedName>
</protein>
<keyword evidence="1" id="KW-1133">Transmembrane helix</keyword>
<feature type="transmembrane region" description="Helical" evidence="1">
    <location>
        <begin position="43"/>
        <end position="64"/>
    </location>
</feature>
<dbReference type="InterPro" id="IPR027417">
    <property type="entry name" value="P-loop_NTPase"/>
</dbReference>
<keyword evidence="3" id="KW-1185">Reference proteome</keyword>
<dbReference type="Gene3D" id="3.40.50.300">
    <property type="entry name" value="P-loop containing nucleotide triphosphate hydrolases"/>
    <property type="match status" value="1"/>
</dbReference>
<organism evidence="2 3">
    <name type="scientific">Porphyridium purpureum</name>
    <name type="common">Red alga</name>
    <name type="synonym">Porphyridium cruentum</name>
    <dbReference type="NCBI Taxonomy" id="35688"/>
    <lineage>
        <taxon>Eukaryota</taxon>
        <taxon>Rhodophyta</taxon>
        <taxon>Bangiophyceae</taxon>
        <taxon>Porphyridiales</taxon>
        <taxon>Porphyridiaceae</taxon>
        <taxon>Porphyridium</taxon>
    </lineage>
</organism>
<dbReference type="EMBL" id="VRMN01000001">
    <property type="protein sequence ID" value="KAA8499081.1"/>
    <property type="molecule type" value="Genomic_DNA"/>
</dbReference>
<sequence length="493" mass="56497">MPAVRQARPRRLQAADHRGILSIDYGSSCSAKLSPKARQRSSVASLAPQFALVYVMISAIWAVAISKRALDLRGKSIEPHHETSAVWQRNWNKADPVAHGPGGSQGESDTAANATWIPTSLLYPRFIESDLYVDLFSSREPPKLLLIFLHLHKTAGNNLKTHLFAFAKKNGLNLHHTCHRARKNESFAYRVLMNHRLKHPEFDYDCNLHELVLDMSTEERLALDMIVGHQYYGAHYIIPGRIGTYFTFMRHPLRRKISHYGHFEASNYSVSQYRETRNEEPLVHYLTSRNLNYMTKRLAGLGTSFWRPGSRGMWQRISSKISAHLLSSDLLTDLRDYMIETDAVIASTALELAELHLRNNFFFVGLQERFAESMCVLVEMLNKESVYEDFVDSLHASKHSQFEPFDVLSRLKSTRERVMHEMDLQKVLKTHLNQRTRSEDIAMSLSESTISRVLDAERLDVHLYNVAEDIFAALLQRYPHCVETARHRASGPA</sequence>
<proteinExistence type="predicted"/>
<dbReference type="AlphaFoldDB" id="A0A5J4Z5F0"/>
<reference evidence="3" key="1">
    <citation type="journal article" date="2019" name="Nat. Commun.">
        <title>Expansion of phycobilisome linker gene families in mesophilic red algae.</title>
        <authorList>
            <person name="Lee J."/>
            <person name="Kim D."/>
            <person name="Bhattacharya D."/>
            <person name="Yoon H.S."/>
        </authorList>
    </citation>
    <scope>NUCLEOTIDE SEQUENCE [LARGE SCALE GENOMIC DNA]</scope>
    <source>
        <strain evidence="3">CCMP 1328</strain>
    </source>
</reference>
<comment type="caution">
    <text evidence="2">The sequence shown here is derived from an EMBL/GenBank/DDBJ whole genome shotgun (WGS) entry which is preliminary data.</text>
</comment>
<dbReference type="PANTHER" id="PTHR32301:SF8">
    <property type="entry name" value="SULFOTRANSFERASE DOMAIN-CONTAINING PROTEIN"/>
    <property type="match status" value="1"/>
</dbReference>
<dbReference type="Proteomes" id="UP000324585">
    <property type="component" value="Unassembled WGS sequence"/>
</dbReference>
<keyword evidence="1" id="KW-0812">Transmembrane</keyword>
<accession>A0A5J4Z5F0</accession>
<keyword evidence="1" id="KW-0472">Membrane</keyword>
<gene>
    <name evidence="2" type="ORF">FVE85_6666</name>
</gene>
<name>A0A5J4Z5F0_PORPP</name>
<dbReference type="PANTHER" id="PTHR32301">
    <property type="entry name" value="COUNTIN RECEPTOR CNR3-RELATED"/>
    <property type="match status" value="1"/>
</dbReference>
<evidence type="ECO:0000313" key="2">
    <source>
        <dbReference type="EMBL" id="KAA8499081.1"/>
    </source>
</evidence>
<dbReference type="OrthoDB" id="10019582at2759"/>
<evidence type="ECO:0000313" key="3">
    <source>
        <dbReference type="Proteomes" id="UP000324585"/>
    </source>
</evidence>
<evidence type="ECO:0000256" key="1">
    <source>
        <dbReference type="SAM" id="Phobius"/>
    </source>
</evidence>
<dbReference type="InterPro" id="IPR053259">
    <property type="entry name" value="Golvesin-related_Golgi"/>
</dbReference>